<protein>
    <submittedName>
        <fullName evidence="2">Pyridoxamine 5-phosphate oxidase</fullName>
    </submittedName>
</protein>
<evidence type="ECO:0000259" key="1">
    <source>
        <dbReference type="Pfam" id="PF01243"/>
    </source>
</evidence>
<dbReference type="EMBL" id="DRVT01000042">
    <property type="protein sequence ID" value="HHI49184.1"/>
    <property type="molecule type" value="Genomic_DNA"/>
</dbReference>
<dbReference type="InterPro" id="IPR011576">
    <property type="entry name" value="Pyridox_Oxase_N"/>
</dbReference>
<accession>A0A7J3UZH7</accession>
<dbReference type="SUPFAM" id="SSF50475">
    <property type="entry name" value="FMN-binding split barrel"/>
    <property type="match status" value="1"/>
</dbReference>
<evidence type="ECO:0000313" key="2">
    <source>
        <dbReference type="EMBL" id="HHI49184.1"/>
    </source>
</evidence>
<proteinExistence type="predicted"/>
<dbReference type="AlphaFoldDB" id="A0A7J3UZH7"/>
<reference evidence="2" key="1">
    <citation type="journal article" date="2020" name="mSystems">
        <title>Genome- and Community-Level Interaction Insights into Carbon Utilization and Element Cycling Functions of Hydrothermarchaeota in Hydrothermal Sediment.</title>
        <authorList>
            <person name="Zhou Z."/>
            <person name="Liu Y."/>
            <person name="Xu W."/>
            <person name="Pan J."/>
            <person name="Luo Z.H."/>
            <person name="Li M."/>
        </authorList>
    </citation>
    <scope>NUCLEOTIDE SEQUENCE [LARGE SCALE GENOMIC DNA]</scope>
    <source>
        <strain evidence="2">SpSt-1038</strain>
    </source>
</reference>
<dbReference type="PANTHER" id="PTHR40660:SF1">
    <property type="entry name" value="5'-PHOSPHATE OXIDASE PUTATIVE DOMAIN-CONTAINING PROTEIN-RELATED"/>
    <property type="match status" value="1"/>
</dbReference>
<organism evidence="2">
    <name type="scientific">Candidatus Methanosuratincola petrocarbonis</name>
    <name type="common">ex Vanwonterghem et al. 2016</name>
    <dbReference type="NCBI Taxonomy" id="1867261"/>
    <lineage>
        <taxon>Archaea</taxon>
        <taxon>Thermoproteota</taxon>
        <taxon>Methanosuratincolia</taxon>
        <taxon>Candidatus Methanomethylicales</taxon>
        <taxon>Candidatus Methanomethylicaceae</taxon>
        <taxon>Candidatus Methanosuratincola (ex Vanwonterghem et al. 2016)</taxon>
    </lineage>
</organism>
<name>A0A7J3UZH7_9CREN</name>
<feature type="domain" description="Pyridoxamine 5'-phosphate oxidase N-terminal" evidence="1">
    <location>
        <begin position="32"/>
        <end position="151"/>
    </location>
</feature>
<dbReference type="PANTHER" id="PTHR40660">
    <property type="entry name" value="5'-PHOSPHATE OXIDASE PUTATIVE DOMAIN-CONTAINING PROTEIN-RELATED"/>
    <property type="match status" value="1"/>
</dbReference>
<dbReference type="Gene3D" id="2.30.110.10">
    <property type="entry name" value="Electron Transport, Fmn-binding Protein, Chain A"/>
    <property type="match status" value="1"/>
</dbReference>
<sequence length="164" mass="18390">MLPSGTLKYILTDIMIWCIYSMKVPENIREAFSKALKYRRAVVGTASKGGIPNAVPIGVGRFIDGETLCLVDNYFLKTRKNLEENPYAVVTFWVSEEKEGKIVTNEGYQLKGRVEIQTSGELYEKIKAETKAIRADFPVKAIALLRVDEIYDVKAGPTAGRRII</sequence>
<dbReference type="InterPro" id="IPR012349">
    <property type="entry name" value="Split_barrel_FMN-bd"/>
</dbReference>
<comment type="caution">
    <text evidence="2">The sequence shown here is derived from an EMBL/GenBank/DDBJ whole genome shotgun (WGS) entry which is preliminary data.</text>
</comment>
<gene>
    <name evidence="2" type="ORF">ENL91_03335</name>
</gene>
<dbReference type="Pfam" id="PF01243">
    <property type="entry name" value="PNPOx_N"/>
    <property type="match status" value="1"/>
</dbReference>